<dbReference type="EMBL" id="LAZR01004659">
    <property type="protein sequence ID" value="KKN06683.1"/>
    <property type="molecule type" value="Genomic_DNA"/>
</dbReference>
<accession>A0A0F9QMX8</accession>
<dbReference type="AlphaFoldDB" id="A0A0F9QMX8"/>
<reference evidence="1" key="1">
    <citation type="journal article" date="2015" name="Nature">
        <title>Complex archaea that bridge the gap between prokaryotes and eukaryotes.</title>
        <authorList>
            <person name="Spang A."/>
            <person name="Saw J.H."/>
            <person name="Jorgensen S.L."/>
            <person name="Zaremba-Niedzwiedzka K."/>
            <person name="Martijn J."/>
            <person name="Lind A.E."/>
            <person name="van Eijk R."/>
            <person name="Schleper C."/>
            <person name="Guy L."/>
            <person name="Ettema T.J."/>
        </authorList>
    </citation>
    <scope>NUCLEOTIDE SEQUENCE</scope>
</reference>
<evidence type="ECO:0000313" key="1">
    <source>
        <dbReference type="EMBL" id="KKN06683.1"/>
    </source>
</evidence>
<name>A0A0F9QMX8_9ZZZZ</name>
<organism evidence="1">
    <name type="scientific">marine sediment metagenome</name>
    <dbReference type="NCBI Taxonomy" id="412755"/>
    <lineage>
        <taxon>unclassified sequences</taxon>
        <taxon>metagenomes</taxon>
        <taxon>ecological metagenomes</taxon>
    </lineage>
</organism>
<proteinExistence type="predicted"/>
<gene>
    <name evidence="1" type="ORF">LCGC14_1074800</name>
</gene>
<comment type="caution">
    <text evidence="1">The sequence shown here is derived from an EMBL/GenBank/DDBJ whole genome shotgun (WGS) entry which is preliminary data.</text>
</comment>
<protein>
    <submittedName>
        <fullName evidence="1">Uncharacterized protein</fullName>
    </submittedName>
</protein>
<sequence length="152" mass="17242">MREPKPSWVRALRALTGFEQDDIRYNETLSRWEFVLTCGDGVRRSQFWGVYKNPLSGMPVKPDPMTGLHPFRELDDEAMRDALKNLESTFVANPFDGAGSTREEVMKRIEENRAEGQRRYKQGGDDFADMVNDRAKRLRGATSVGVLTTIGG</sequence>